<dbReference type="KEGG" id="nli:G3M70_15780"/>
<organism evidence="1 2">
    <name type="scientific">Candidatus Nitronauta litoralis</name>
    <dbReference type="NCBI Taxonomy" id="2705533"/>
    <lineage>
        <taxon>Bacteria</taxon>
        <taxon>Pseudomonadati</taxon>
        <taxon>Nitrospinota/Tectimicrobiota group</taxon>
        <taxon>Nitrospinota</taxon>
        <taxon>Nitrospinia</taxon>
        <taxon>Nitrospinales</taxon>
        <taxon>Nitrospinaceae</taxon>
        <taxon>Candidatus Nitronauta</taxon>
    </lineage>
</organism>
<evidence type="ECO:0000313" key="1">
    <source>
        <dbReference type="EMBL" id="QPJ63253.1"/>
    </source>
</evidence>
<gene>
    <name evidence="1" type="ORF">G3M70_15780</name>
</gene>
<sequence length="193" mass="21964">MKQEIHEEELLQFLRSTLLLEGPGDKSVHALLGHLADLGLLSSARDSFWIIEGIDFKTSSAEWKEAWSNKVRKLCESSKGFALKYFIKELPESVSLAYPDPQGFQGAISEGVLENSESSKGNASSNLSNLQIVKKVGRQLSPLIEMENDFLRKLEGPNTNRQQARHIFNFIISRVKMKGEPREWIQLSRRRHK</sequence>
<dbReference type="AlphaFoldDB" id="A0A7T0BYI6"/>
<evidence type="ECO:0000313" key="2">
    <source>
        <dbReference type="Proteomes" id="UP000594688"/>
    </source>
</evidence>
<name>A0A7T0BYI6_9BACT</name>
<proteinExistence type="predicted"/>
<protein>
    <submittedName>
        <fullName evidence="1">Uncharacterized protein</fullName>
    </submittedName>
</protein>
<dbReference type="EMBL" id="CP048685">
    <property type="protein sequence ID" value="QPJ63253.1"/>
    <property type="molecule type" value="Genomic_DNA"/>
</dbReference>
<accession>A0A7T0BYI6</accession>
<reference evidence="1 2" key="1">
    <citation type="submission" date="2020-02" db="EMBL/GenBank/DDBJ databases">
        <title>Genomic and physiological characterization of two novel Nitrospinaceae genera.</title>
        <authorList>
            <person name="Mueller A.J."/>
            <person name="Jung M.-Y."/>
            <person name="Strachan C.R."/>
            <person name="Herbold C.W."/>
            <person name="Kirkegaard R.H."/>
            <person name="Daims H."/>
        </authorList>
    </citation>
    <scope>NUCLEOTIDE SEQUENCE [LARGE SCALE GENOMIC DNA]</scope>
    <source>
        <strain evidence="1">EB</strain>
    </source>
</reference>
<dbReference type="Proteomes" id="UP000594688">
    <property type="component" value="Chromosome"/>
</dbReference>